<feature type="transmembrane region" description="Helical" evidence="8">
    <location>
        <begin position="337"/>
        <end position="358"/>
    </location>
</feature>
<dbReference type="OrthoDB" id="9809206at2"/>
<organism evidence="12 13">
    <name type="scientific">Chitinophaga skermanii</name>
    <dbReference type="NCBI Taxonomy" id="331697"/>
    <lineage>
        <taxon>Bacteria</taxon>
        <taxon>Pseudomonadati</taxon>
        <taxon>Bacteroidota</taxon>
        <taxon>Chitinophagia</taxon>
        <taxon>Chitinophagales</taxon>
        <taxon>Chitinophagaceae</taxon>
        <taxon>Chitinophaga</taxon>
    </lineage>
</organism>
<dbReference type="PANTHER" id="PTHR30347:SF1">
    <property type="entry name" value="MECHANOSENSITIVE CHANNEL MSCK"/>
    <property type="match status" value="1"/>
</dbReference>
<feature type="transmembrane region" description="Helical" evidence="8">
    <location>
        <begin position="591"/>
        <end position="612"/>
    </location>
</feature>
<dbReference type="PANTHER" id="PTHR30347">
    <property type="entry name" value="POTASSIUM CHANNEL RELATED"/>
    <property type="match status" value="1"/>
</dbReference>
<keyword evidence="13" id="KW-1185">Reference proteome</keyword>
<feature type="domain" description="Mechanosensitive ion channel MscS" evidence="10">
    <location>
        <begin position="635"/>
        <end position="701"/>
    </location>
</feature>
<reference evidence="12 13" key="1">
    <citation type="submission" date="2018-06" db="EMBL/GenBank/DDBJ databases">
        <title>Genomic Encyclopedia of Archaeal and Bacterial Type Strains, Phase II (KMG-II): from individual species to whole genera.</title>
        <authorList>
            <person name="Goeker M."/>
        </authorList>
    </citation>
    <scope>NUCLEOTIDE SEQUENCE [LARGE SCALE GENOMIC DNA]</scope>
    <source>
        <strain evidence="12 13">DSM 23857</strain>
    </source>
</reference>
<evidence type="ECO:0000256" key="7">
    <source>
        <dbReference type="SAM" id="MobiDB-lite"/>
    </source>
</evidence>
<feature type="transmembrane region" description="Helical" evidence="8">
    <location>
        <begin position="549"/>
        <end position="570"/>
    </location>
</feature>
<feature type="transmembrane region" description="Helical" evidence="8">
    <location>
        <begin position="422"/>
        <end position="444"/>
    </location>
</feature>
<dbReference type="EMBL" id="QLLL01000005">
    <property type="protein sequence ID" value="RAJ03847.1"/>
    <property type="molecule type" value="Genomic_DNA"/>
</dbReference>
<gene>
    <name evidence="12" type="ORF">LX64_02724</name>
</gene>
<evidence type="ECO:0000313" key="12">
    <source>
        <dbReference type="EMBL" id="RAJ03847.1"/>
    </source>
</evidence>
<feature type="transmembrane region" description="Helical" evidence="8">
    <location>
        <begin position="618"/>
        <end position="637"/>
    </location>
</feature>
<evidence type="ECO:0000256" key="2">
    <source>
        <dbReference type="ARBA" id="ARBA00008017"/>
    </source>
</evidence>
<evidence type="ECO:0000256" key="1">
    <source>
        <dbReference type="ARBA" id="ARBA00004651"/>
    </source>
</evidence>
<evidence type="ECO:0000256" key="9">
    <source>
        <dbReference type="SAM" id="SignalP"/>
    </source>
</evidence>
<dbReference type="SUPFAM" id="SSF50182">
    <property type="entry name" value="Sm-like ribonucleoproteins"/>
    <property type="match status" value="1"/>
</dbReference>
<dbReference type="InterPro" id="IPR049278">
    <property type="entry name" value="MS_channel_C"/>
</dbReference>
<dbReference type="Pfam" id="PF21082">
    <property type="entry name" value="MS_channel_3rd"/>
    <property type="match status" value="1"/>
</dbReference>
<keyword evidence="3" id="KW-1003">Cell membrane</keyword>
<keyword evidence="4 8" id="KW-0812">Transmembrane</keyword>
<feature type="transmembrane region" description="Helical" evidence="8">
    <location>
        <begin position="365"/>
        <end position="385"/>
    </location>
</feature>
<keyword evidence="6 8" id="KW-0472">Membrane</keyword>
<dbReference type="Gene3D" id="2.30.30.60">
    <property type="match status" value="1"/>
</dbReference>
<dbReference type="InterPro" id="IPR006685">
    <property type="entry name" value="MscS_channel_2nd"/>
</dbReference>
<feature type="transmembrane region" description="Helical" evidence="8">
    <location>
        <begin position="391"/>
        <end position="408"/>
    </location>
</feature>
<protein>
    <submittedName>
        <fullName evidence="12">Mechanosensitive ion channel-like protein</fullName>
    </submittedName>
</protein>
<comment type="subcellular location">
    <subcellularLocation>
        <location evidence="1">Cell membrane</location>
        <topology evidence="1">Multi-pass membrane protein</topology>
    </subcellularLocation>
</comment>
<accession>A0A327QPZ9</accession>
<dbReference type="Gene3D" id="1.10.287.1260">
    <property type="match status" value="1"/>
</dbReference>
<dbReference type="GO" id="GO:0008381">
    <property type="term" value="F:mechanosensitive monoatomic ion channel activity"/>
    <property type="evidence" value="ECO:0007669"/>
    <property type="project" value="UniProtKB-ARBA"/>
</dbReference>
<feature type="chain" id="PRO_5016381645" evidence="9">
    <location>
        <begin position="28"/>
        <end position="822"/>
    </location>
</feature>
<dbReference type="SUPFAM" id="SSF82689">
    <property type="entry name" value="Mechanosensitive channel protein MscS (YggB), C-terminal domain"/>
    <property type="match status" value="1"/>
</dbReference>
<dbReference type="GO" id="GO:0005886">
    <property type="term" value="C:plasma membrane"/>
    <property type="evidence" value="ECO:0007669"/>
    <property type="project" value="UniProtKB-SubCell"/>
</dbReference>
<dbReference type="RefSeq" id="WP_111598181.1">
    <property type="nucleotide sequence ID" value="NZ_QLLL01000005.1"/>
</dbReference>
<dbReference type="InterPro" id="IPR011066">
    <property type="entry name" value="MscS_channel_C_sf"/>
</dbReference>
<feature type="region of interest" description="Disordered" evidence="7">
    <location>
        <begin position="797"/>
        <end position="822"/>
    </location>
</feature>
<dbReference type="InterPro" id="IPR010920">
    <property type="entry name" value="LSM_dom_sf"/>
</dbReference>
<evidence type="ECO:0000256" key="5">
    <source>
        <dbReference type="ARBA" id="ARBA00022989"/>
    </source>
</evidence>
<comment type="caution">
    <text evidence="12">The sequence shown here is derived from an EMBL/GenBank/DDBJ whole genome shotgun (WGS) entry which is preliminary data.</text>
</comment>
<feature type="signal peptide" evidence="9">
    <location>
        <begin position="1"/>
        <end position="27"/>
    </location>
</feature>
<evidence type="ECO:0000256" key="6">
    <source>
        <dbReference type="ARBA" id="ARBA00023136"/>
    </source>
</evidence>
<dbReference type="Gene3D" id="3.30.70.100">
    <property type="match status" value="1"/>
</dbReference>
<dbReference type="InterPro" id="IPR011014">
    <property type="entry name" value="MscS_channel_TM-2"/>
</dbReference>
<dbReference type="Proteomes" id="UP000249547">
    <property type="component" value="Unassembled WGS sequence"/>
</dbReference>
<dbReference type="SUPFAM" id="SSF82861">
    <property type="entry name" value="Mechanosensitive channel protein MscS (YggB), transmembrane region"/>
    <property type="match status" value="1"/>
</dbReference>
<feature type="transmembrane region" description="Helical" evidence="8">
    <location>
        <begin position="506"/>
        <end position="529"/>
    </location>
</feature>
<keyword evidence="9" id="KW-0732">Signal</keyword>
<proteinExistence type="inferred from homology"/>
<evidence type="ECO:0000256" key="3">
    <source>
        <dbReference type="ARBA" id="ARBA00022475"/>
    </source>
</evidence>
<dbReference type="Pfam" id="PF00924">
    <property type="entry name" value="MS_channel_2nd"/>
    <property type="match status" value="1"/>
</dbReference>
<feature type="transmembrane region" description="Helical" evidence="8">
    <location>
        <begin position="267"/>
        <end position="289"/>
    </location>
</feature>
<dbReference type="InterPro" id="IPR052702">
    <property type="entry name" value="MscS-like_channel"/>
</dbReference>
<evidence type="ECO:0000313" key="13">
    <source>
        <dbReference type="Proteomes" id="UP000249547"/>
    </source>
</evidence>
<evidence type="ECO:0000259" key="11">
    <source>
        <dbReference type="Pfam" id="PF21082"/>
    </source>
</evidence>
<feature type="transmembrane region" description="Helical" evidence="8">
    <location>
        <begin position="310"/>
        <end position="331"/>
    </location>
</feature>
<name>A0A327QPZ9_9BACT</name>
<keyword evidence="5 8" id="KW-1133">Transmembrane helix</keyword>
<sequence length="822" mass="93572">MLRWPYMFIRPVLGILCLMLFANISYAQSLSDTIEKKQIEEKRAKPAATPDTSLSTLLSNIENITHMLNRVNNIMRRGFDTTAIAEDLPQAEHLVSVISKSMNSRQALNMRSMHSLQVILLEMKEVHEKWQSSLGDYSKQMATMSAQIKSILTDSVLFTLPQDPVLKQLYFAQVSTLDKKWKQADTANSNILVRIGLLQNRVSTNFINITDLLDETDYRIRLAQKEIWNREEKNIWSIRPKDYKYSFDEIMEGSITANRRVFAYYYYYNWDIQLLNAILAVAFFCWVTYNIQKIKKKSTDQAGIMGNTRFLKRSTILSTLLTVFTLGPFLYVNPPILYLELMWTIQGITVTALCWPFMPHWVRKSWLVLIVLYIAVATLNLLLQSTFAERWAQLFIQICSLFIGFYYFKKQREEPYESEIKYIRYVILLFIVLMIVSLGANIFGRVLLSKLLAVGAIFSLISGQALVVVVSILLEAFYVNVEANKDNSRVVAFFDFHRIREGLTSLLYFAAGVCWFIILTTNLNIYNLFKHWVLNFLQQERKLGNSSFTFSSILIFFVVIWLSVFLSRLMMYMFGGSSKHPSGQKNRWGNAVLLVRIAVLGLGILLAFAASGIPMDKITIIIGALGVGIGFGLQNIVNNLVSGVILAFEKPIQIGDVIDLGTRSGTVKEIGLRASKIATYEGSEIIVPNGDLLSQQLINWTLSDHIRRTELLIGVGYGTDLRQANQILKDIIAQEKGIIANPAPFIMVNELADSSINFKVYYWTDIDVMGSVKSEVLIKIYDNFNANNIEIPFPQSDIHIKDQPNQPTSNSNTSPQNNNELQ</sequence>
<evidence type="ECO:0000256" key="4">
    <source>
        <dbReference type="ARBA" id="ARBA00022692"/>
    </source>
</evidence>
<feature type="domain" description="Mechanosensitive ion channel MscS C-terminal" evidence="11">
    <location>
        <begin position="713"/>
        <end position="791"/>
    </location>
</feature>
<evidence type="ECO:0000256" key="8">
    <source>
        <dbReference type="SAM" id="Phobius"/>
    </source>
</evidence>
<comment type="similarity">
    <text evidence="2">Belongs to the MscS (TC 1.A.23) family.</text>
</comment>
<evidence type="ECO:0000259" key="10">
    <source>
        <dbReference type="Pfam" id="PF00924"/>
    </source>
</evidence>
<dbReference type="AlphaFoldDB" id="A0A327QPZ9"/>
<dbReference type="InterPro" id="IPR023408">
    <property type="entry name" value="MscS_beta-dom_sf"/>
</dbReference>
<feature type="compositionally biased region" description="Low complexity" evidence="7">
    <location>
        <begin position="803"/>
        <end position="822"/>
    </location>
</feature>
<feature type="transmembrane region" description="Helical" evidence="8">
    <location>
        <begin position="456"/>
        <end position="479"/>
    </location>
</feature>